<accession>A0A815VL78</accession>
<dbReference type="EMBL" id="CAJNOJ010000920">
    <property type="protein sequence ID" value="CAF1533731.1"/>
    <property type="molecule type" value="Genomic_DNA"/>
</dbReference>
<dbReference type="AlphaFoldDB" id="A0A815VL78"/>
<evidence type="ECO:0000313" key="2">
    <source>
        <dbReference type="Proteomes" id="UP000663852"/>
    </source>
</evidence>
<sequence length="107" mass="11473">MKNEISFQIKMKFDINLSVPHIENGLKNAADSIAQGITTGSTHVSSGATSVGVGVTSLGDGARIIGYDQQKKSITVLNHRQTLINQTNNSKKNSRTKSIINMKTGCI</sequence>
<proteinExistence type="predicted"/>
<evidence type="ECO:0000313" key="1">
    <source>
        <dbReference type="EMBL" id="CAF1533731.1"/>
    </source>
</evidence>
<comment type="caution">
    <text evidence="1">The sequence shown here is derived from an EMBL/GenBank/DDBJ whole genome shotgun (WGS) entry which is preliminary data.</text>
</comment>
<protein>
    <submittedName>
        <fullName evidence="1">Uncharacterized protein</fullName>
    </submittedName>
</protein>
<dbReference type="Proteomes" id="UP000663852">
    <property type="component" value="Unassembled WGS sequence"/>
</dbReference>
<reference evidence="1" key="1">
    <citation type="submission" date="2021-02" db="EMBL/GenBank/DDBJ databases">
        <authorList>
            <person name="Nowell W R."/>
        </authorList>
    </citation>
    <scope>NUCLEOTIDE SEQUENCE</scope>
</reference>
<gene>
    <name evidence="1" type="ORF">EDS130_LOCUS44780</name>
</gene>
<name>A0A815VL78_ADIRI</name>
<organism evidence="1 2">
    <name type="scientific">Adineta ricciae</name>
    <name type="common">Rotifer</name>
    <dbReference type="NCBI Taxonomy" id="249248"/>
    <lineage>
        <taxon>Eukaryota</taxon>
        <taxon>Metazoa</taxon>
        <taxon>Spiralia</taxon>
        <taxon>Gnathifera</taxon>
        <taxon>Rotifera</taxon>
        <taxon>Eurotatoria</taxon>
        <taxon>Bdelloidea</taxon>
        <taxon>Adinetida</taxon>
        <taxon>Adinetidae</taxon>
        <taxon>Adineta</taxon>
    </lineage>
</organism>